<proteinExistence type="predicted"/>
<gene>
    <name evidence="1" type="ORF">IAA84_09860</name>
</gene>
<name>A0A9D1G202_9FIRM</name>
<evidence type="ECO:0000313" key="2">
    <source>
        <dbReference type="Proteomes" id="UP000824140"/>
    </source>
</evidence>
<sequence>MAKVYTKREMRSRRKRFMAMAGTMDFLGVVGSCAVILVCTMLIASLVSWVRSDIPVTLAPVEYAINTAIVSPEE</sequence>
<dbReference type="Proteomes" id="UP000824140">
    <property type="component" value="Unassembled WGS sequence"/>
</dbReference>
<organism evidence="1 2">
    <name type="scientific">Candidatus Alectryocaccomicrobium excrementavium</name>
    <dbReference type="NCBI Taxonomy" id="2840668"/>
    <lineage>
        <taxon>Bacteria</taxon>
        <taxon>Bacillati</taxon>
        <taxon>Bacillota</taxon>
        <taxon>Clostridia</taxon>
        <taxon>Candidatus Alectryocaccomicrobium</taxon>
    </lineage>
</organism>
<reference evidence="1" key="1">
    <citation type="submission" date="2020-10" db="EMBL/GenBank/DDBJ databases">
        <authorList>
            <person name="Gilroy R."/>
        </authorList>
    </citation>
    <scope>NUCLEOTIDE SEQUENCE</scope>
    <source>
        <strain evidence="1">13766</strain>
    </source>
</reference>
<dbReference type="AlphaFoldDB" id="A0A9D1G202"/>
<evidence type="ECO:0000313" key="1">
    <source>
        <dbReference type="EMBL" id="HIS93308.1"/>
    </source>
</evidence>
<protein>
    <submittedName>
        <fullName evidence="1">Uncharacterized protein</fullName>
    </submittedName>
</protein>
<comment type="caution">
    <text evidence="1">The sequence shown here is derived from an EMBL/GenBank/DDBJ whole genome shotgun (WGS) entry which is preliminary data.</text>
</comment>
<reference evidence="1" key="2">
    <citation type="journal article" date="2021" name="PeerJ">
        <title>Extensive microbial diversity within the chicken gut microbiome revealed by metagenomics and culture.</title>
        <authorList>
            <person name="Gilroy R."/>
            <person name="Ravi A."/>
            <person name="Getino M."/>
            <person name="Pursley I."/>
            <person name="Horton D.L."/>
            <person name="Alikhan N.F."/>
            <person name="Baker D."/>
            <person name="Gharbi K."/>
            <person name="Hall N."/>
            <person name="Watson M."/>
            <person name="Adriaenssens E.M."/>
            <person name="Foster-Nyarko E."/>
            <person name="Jarju S."/>
            <person name="Secka A."/>
            <person name="Antonio M."/>
            <person name="Oren A."/>
            <person name="Chaudhuri R.R."/>
            <person name="La Ragione R."/>
            <person name="Hildebrand F."/>
            <person name="Pallen M.J."/>
        </authorList>
    </citation>
    <scope>NUCLEOTIDE SEQUENCE</scope>
    <source>
        <strain evidence="1">13766</strain>
    </source>
</reference>
<accession>A0A9D1G202</accession>
<dbReference type="EMBL" id="DVJN01000191">
    <property type="protein sequence ID" value="HIS93308.1"/>
    <property type="molecule type" value="Genomic_DNA"/>
</dbReference>